<evidence type="ECO:0000259" key="2">
    <source>
        <dbReference type="SMART" id="SM00646"/>
    </source>
</evidence>
<keyword evidence="4" id="KW-1185">Reference proteome</keyword>
<feature type="domain" description="MurNAc-LAA" evidence="2">
    <location>
        <begin position="59"/>
        <end position="180"/>
    </location>
</feature>
<evidence type="ECO:0000313" key="3">
    <source>
        <dbReference type="EMBL" id="MCC5465529.1"/>
    </source>
</evidence>
<evidence type="ECO:0000313" key="4">
    <source>
        <dbReference type="Proteomes" id="UP001165492"/>
    </source>
</evidence>
<dbReference type="Proteomes" id="UP001165492">
    <property type="component" value="Unassembled WGS sequence"/>
</dbReference>
<dbReference type="CDD" id="cd02696">
    <property type="entry name" value="MurNAc-LAA"/>
    <property type="match status" value="1"/>
</dbReference>
<dbReference type="PANTHER" id="PTHR30404">
    <property type="entry name" value="N-ACETYLMURAMOYL-L-ALANINE AMIDASE"/>
    <property type="match status" value="1"/>
</dbReference>
<dbReference type="Gene3D" id="3.40.630.40">
    <property type="entry name" value="Zn-dependent exopeptidases"/>
    <property type="match status" value="1"/>
</dbReference>
<name>A0ABS8HQT6_9FIRM</name>
<dbReference type="InterPro" id="IPR050695">
    <property type="entry name" value="N-acetylmuramoyl_amidase_3"/>
</dbReference>
<sequence length="186" mass="19894">MRIVCNAGHYPGLDSGAVGQTGLQEAIVAADIAQKVCKYLTVVGYEVLFVQENELYQITNASNRFGADLFVSIHCNAAGNESAQGAETWFNNGSVKGRELATCIQDQIVNSIKYPNGENIVDRGIKKATPGINGLYVLSNTNCPAVLVETAFISNADDEQLLADDIKRNQFAAAISRGVTDYVGGM</sequence>
<gene>
    <name evidence="3" type="ORF">LMF89_09160</name>
</gene>
<dbReference type="RefSeq" id="WP_229534779.1">
    <property type="nucleotide sequence ID" value="NZ_JAJHJB010000010.1"/>
</dbReference>
<dbReference type="SUPFAM" id="SSF53187">
    <property type="entry name" value="Zn-dependent exopeptidases"/>
    <property type="match status" value="1"/>
</dbReference>
<keyword evidence="1" id="KW-0378">Hydrolase</keyword>
<organism evidence="3 4">
    <name type="scientific">Pelosinus baikalensis</name>
    <dbReference type="NCBI Taxonomy" id="2892015"/>
    <lineage>
        <taxon>Bacteria</taxon>
        <taxon>Bacillati</taxon>
        <taxon>Bacillota</taxon>
        <taxon>Negativicutes</taxon>
        <taxon>Selenomonadales</taxon>
        <taxon>Sporomusaceae</taxon>
        <taxon>Pelosinus</taxon>
    </lineage>
</organism>
<dbReference type="InterPro" id="IPR002508">
    <property type="entry name" value="MurNAc-LAA_cat"/>
</dbReference>
<protein>
    <submittedName>
        <fullName evidence="3">N-acetylmuramoyl-L-alanine amidase</fullName>
    </submittedName>
</protein>
<reference evidence="3" key="1">
    <citation type="submission" date="2021-11" db="EMBL/GenBank/DDBJ databases">
        <title>Description of a new species Pelosinus isolated from the bottom sediments of Lake Baikal.</title>
        <authorList>
            <person name="Zakharyuk A."/>
        </authorList>
    </citation>
    <scope>NUCLEOTIDE SEQUENCE</scope>
    <source>
        <strain evidence="3">Bkl1</strain>
    </source>
</reference>
<dbReference type="SMART" id="SM00646">
    <property type="entry name" value="Ami_3"/>
    <property type="match status" value="1"/>
</dbReference>
<comment type="caution">
    <text evidence="3">The sequence shown here is derived from an EMBL/GenBank/DDBJ whole genome shotgun (WGS) entry which is preliminary data.</text>
</comment>
<proteinExistence type="predicted"/>
<accession>A0ABS8HQT6</accession>
<dbReference type="PANTHER" id="PTHR30404:SF0">
    <property type="entry name" value="N-ACETYLMURAMOYL-L-ALANINE AMIDASE AMIC"/>
    <property type="match status" value="1"/>
</dbReference>
<dbReference type="Pfam" id="PF01520">
    <property type="entry name" value="Amidase_3"/>
    <property type="match status" value="1"/>
</dbReference>
<dbReference type="EMBL" id="JAJHJB010000010">
    <property type="protein sequence ID" value="MCC5465529.1"/>
    <property type="molecule type" value="Genomic_DNA"/>
</dbReference>
<evidence type="ECO:0000256" key="1">
    <source>
        <dbReference type="ARBA" id="ARBA00022801"/>
    </source>
</evidence>